<dbReference type="PROSITE" id="PS00483">
    <property type="entry name" value="DIHYDROOROTASE_2"/>
    <property type="match status" value="1"/>
</dbReference>
<dbReference type="GO" id="GO:0006145">
    <property type="term" value="P:purine nucleobase catabolic process"/>
    <property type="evidence" value="ECO:0007669"/>
    <property type="project" value="TreeGrafter"/>
</dbReference>
<keyword evidence="5 6" id="KW-0665">Pyrimidine biosynthesis</keyword>
<dbReference type="SUPFAM" id="SSF51338">
    <property type="entry name" value="Composite domain of metallo-dependent hydrolases"/>
    <property type="match status" value="1"/>
</dbReference>
<feature type="binding site" evidence="6">
    <location>
        <position position="181"/>
    </location>
    <ligand>
        <name>Zn(2+)</name>
        <dbReference type="ChEBI" id="CHEBI:29105"/>
        <label>2</label>
    </ligand>
</feature>
<feature type="domain" description="Dihydroorotase catalytic" evidence="8">
    <location>
        <begin position="51"/>
        <end position="244"/>
    </location>
</feature>
<evidence type="ECO:0000313" key="10">
    <source>
        <dbReference type="Proteomes" id="UP000310458"/>
    </source>
</evidence>
<comment type="cofactor">
    <cofactor evidence="6">
        <name>Zn(2+)</name>
        <dbReference type="ChEBI" id="CHEBI:29105"/>
    </cofactor>
    <text evidence="6">Binds 2 Zn(2+) ions per subunit.</text>
</comment>
<comment type="caution">
    <text evidence="6">Lacks conserved residue(s) required for the propagation of feature annotation.</text>
</comment>
<feature type="binding site" evidence="6">
    <location>
        <position position="316"/>
    </location>
    <ligand>
        <name>substrate</name>
    </ligand>
</feature>
<dbReference type="Proteomes" id="UP000310458">
    <property type="component" value="Unassembled WGS sequence"/>
</dbReference>
<sequence>MTDYLIRGANILGDAPADVLLRDGRIHSMGSETAQSRDGVPLATIDASGLIALPGMVDLHVHLREPGREDAETVETGSRAAAKGGFTAVHAMANSSPVADTAGVVEQVHRLGLESGWTEVYPVGAVTKGLGGKVLAELGAMAESSARVRMFSDDGHCVNNAQLMRRAMEYVKTIDGFVAQHAQDADLTGWDTEYAAQMNEGKVSATLGLPGWPAVAEEAIIARDVLLADYVGSRVHICHVSTKGSVEIIRWAKQRGIQVTAEVTPHHLMLTDDLVKSYNPVYKVNPPLRTEADTQALREALAEGIIDVIGTDHAPHPDQAKECEWNQAAMGMTGLETALPVVQHAMIETGLITWQRFAEITSVRPSEIYGHDHQGRPLAEGEPANIILVDPAAKTTVRPEGHATKGRNSPFRGIELPGQVRHTFLGGHQVVLDGELTTSRTMGNTA</sequence>
<dbReference type="Gene3D" id="2.30.40.10">
    <property type="entry name" value="Urease, subunit C, domain 1"/>
    <property type="match status" value="1"/>
</dbReference>
<feature type="active site" evidence="6">
    <location>
        <position position="312"/>
    </location>
</feature>
<keyword evidence="4 6" id="KW-0378">Hydrolase</keyword>
<evidence type="ECO:0000256" key="6">
    <source>
        <dbReference type="HAMAP-Rule" id="MF_00220"/>
    </source>
</evidence>
<accession>A0A5R9BEN3</accession>
<dbReference type="SUPFAM" id="SSF51556">
    <property type="entry name" value="Metallo-dependent hydrolases"/>
    <property type="match status" value="1"/>
</dbReference>
<reference evidence="9 10" key="1">
    <citation type="submission" date="2019-05" db="EMBL/GenBank/DDBJ databases">
        <title>Nesterenkonia sp. GY074 isolated from the Southern Atlantic Ocean.</title>
        <authorList>
            <person name="Zhang G."/>
        </authorList>
    </citation>
    <scope>NUCLEOTIDE SEQUENCE [LARGE SCALE GENOMIC DNA]</scope>
    <source>
        <strain evidence="9 10">GY074</strain>
    </source>
</reference>
<evidence type="ECO:0000256" key="1">
    <source>
        <dbReference type="ARBA" id="ARBA00002368"/>
    </source>
</evidence>
<feature type="region of interest" description="Disordered" evidence="7">
    <location>
        <begin position="394"/>
        <end position="413"/>
    </location>
</feature>
<protein>
    <recommendedName>
        <fullName evidence="6">Dihydroorotase</fullName>
        <shortName evidence="6">DHOase</shortName>
        <ecNumber evidence="6">3.5.2.3</ecNumber>
    </recommendedName>
</protein>
<dbReference type="GO" id="GO:0008270">
    <property type="term" value="F:zinc ion binding"/>
    <property type="evidence" value="ECO:0007669"/>
    <property type="project" value="UniProtKB-UniRule"/>
</dbReference>
<dbReference type="InterPro" id="IPR002195">
    <property type="entry name" value="Dihydroorotase_CS"/>
</dbReference>
<dbReference type="CDD" id="cd01317">
    <property type="entry name" value="DHOase_IIa"/>
    <property type="match status" value="1"/>
</dbReference>
<evidence type="ECO:0000256" key="7">
    <source>
        <dbReference type="SAM" id="MobiDB-lite"/>
    </source>
</evidence>
<feature type="binding site" evidence="6">
    <location>
        <position position="285"/>
    </location>
    <ligand>
        <name>substrate</name>
    </ligand>
</feature>
<keyword evidence="6" id="KW-0862">Zinc</keyword>
<dbReference type="InterPro" id="IPR024403">
    <property type="entry name" value="DHOase_cat"/>
</dbReference>
<dbReference type="EC" id="3.5.2.3" evidence="6"/>
<feature type="binding site" evidence="6">
    <location>
        <position position="60"/>
    </location>
    <ligand>
        <name>Zn(2+)</name>
        <dbReference type="ChEBI" id="CHEBI:29105"/>
        <label>1</label>
    </ligand>
</feature>
<feature type="binding site" evidence="6">
    <location>
        <position position="239"/>
    </location>
    <ligand>
        <name>Zn(2+)</name>
        <dbReference type="ChEBI" id="CHEBI:29105"/>
        <label>2</label>
    </ligand>
</feature>
<evidence type="ECO:0000256" key="2">
    <source>
        <dbReference type="ARBA" id="ARBA00010286"/>
    </source>
</evidence>
<dbReference type="HAMAP" id="MF_00220_B">
    <property type="entry name" value="PyrC_classI_B"/>
    <property type="match status" value="1"/>
</dbReference>
<dbReference type="GO" id="GO:0004151">
    <property type="term" value="F:dihydroorotase activity"/>
    <property type="evidence" value="ECO:0007669"/>
    <property type="project" value="UniProtKB-UniRule"/>
</dbReference>
<evidence type="ECO:0000256" key="4">
    <source>
        <dbReference type="ARBA" id="ARBA00022801"/>
    </source>
</evidence>
<dbReference type="RefSeq" id="WP_138252150.1">
    <property type="nucleotide sequence ID" value="NZ_VAVZ01000006.1"/>
</dbReference>
<gene>
    <name evidence="6" type="primary">pyrC</name>
    <name evidence="9" type="ORF">FEF26_03465</name>
</gene>
<evidence type="ECO:0000313" key="9">
    <source>
        <dbReference type="EMBL" id="TLP99117.1"/>
    </source>
</evidence>
<comment type="function">
    <text evidence="1 6">Catalyzes the reversible cyclization of carbamoyl aspartate to dihydroorotate.</text>
</comment>
<dbReference type="GO" id="GO:0005737">
    <property type="term" value="C:cytoplasm"/>
    <property type="evidence" value="ECO:0007669"/>
    <property type="project" value="TreeGrafter"/>
</dbReference>
<dbReference type="NCBIfam" id="TIGR00857">
    <property type="entry name" value="pyrC_multi"/>
    <property type="match status" value="1"/>
</dbReference>
<dbReference type="InterPro" id="IPR011059">
    <property type="entry name" value="Metal-dep_hydrolase_composite"/>
</dbReference>
<dbReference type="EMBL" id="VAVZ01000006">
    <property type="protein sequence ID" value="TLP99117.1"/>
    <property type="molecule type" value="Genomic_DNA"/>
</dbReference>
<feature type="binding site" evidence="6">
    <location>
        <position position="154"/>
    </location>
    <ligand>
        <name>Zn(2+)</name>
        <dbReference type="ChEBI" id="CHEBI:29105"/>
        <label>1</label>
    </ligand>
</feature>
<dbReference type="Gene3D" id="3.20.20.140">
    <property type="entry name" value="Metal-dependent hydrolases"/>
    <property type="match status" value="1"/>
</dbReference>
<proteinExistence type="inferred from homology"/>
<feature type="binding site" evidence="6">
    <location>
        <position position="312"/>
    </location>
    <ligand>
        <name>Zn(2+)</name>
        <dbReference type="ChEBI" id="CHEBI:29105"/>
        <label>1</label>
    </ligand>
</feature>
<dbReference type="InterPro" id="IPR032466">
    <property type="entry name" value="Metal_Hydrolase"/>
</dbReference>
<dbReference type="InterPro" id="IPR004722">
    <property type="entry name" value="DHOase"/>
</dbReference>
<comment type="catalytic activity">
    <reaction evidence="6">
        <text>(S)-dihydroorotate + H2O = N-carbamoyl-L-aspartate + H(+)</text>
        <dbReference type="Rhea" id="RHEA:24296"/>
        <dbReference type="ChEBI" id="CHEBI:15377"/>
        <dbReference type="ChEBI" id="CHEBI:15378"/>
        <dbReference type="ChEBI" id="CHEBI:30864"/>
        <dbReference type="ChEBI" id="CHEBI:32814"/>
        <dbReference type="EC" id="3.5.2.3"/>
    </reaction>
</comment>
<dbReference type="NCBIfam" id="NF006836">
    <property type="entry name" value="PRK09357.1-1"/>
    <property type="match status" value="1"/>
</dbReference>
<dbReference type="Pfam" id="PF12890">
    <property type="entry name" value="DHOase"/>
    <property type="match status" value="1"/>
</dbReference>
<dbReference type="GO" id="GO:0004038">
    <property type="term" value="F:allantoinase activity"/>
    <property type="evidence" value="ECO:0007669"/>
    <property type="project" value="TreeGrafter"/>
</dbReference>
<dbReference type="InterPro" id="IPR050138">
    <property type="entry name" value="DHOase/Allantoinase_Hydrolase"/>
</dbReference>
<feature type="binding site" evidence="6">
    <location>
        <position position="94"/>
    </location>
    <ligand>
        <name>substrate</name>
    </ligand>
</feature>
<dbReference type="PROSITE" id="PS00482">
    <property type="entry name" value="DIHYDROOROTASE_1"/>
    <property type="match status" value="1"/>
</dbReference>
<evidence type="ECO:0000256" key="5">
    <source>
        <dbReference type="ARBA" id="ARBA00022975"/>
    </source>
</evidence>
<dbReference type="OrthoDB" id="9803027at2"/>
<comment type="caution">
    <text evidence="9">The sequence shown here is derived from an EMBL/GenBank/DDBJ whole genome shotgun (WGS) entry which is preliminary data.</text>
</comment>
<keyword evidence="10" id="KW-1185">Reference proteome</keyword>
<evidence type="ECO:0000256" key="3">
    <source>
        <dbReference type="ARBA" id="ARBA00022723"/>
    </source>
</evidence>
<feature type="binding site" evidence="6">
    <location>
        <position position="154"/>
    </location>
    <ligand>
        <name>Zn(2+)</name>
        <dbReference type="ChEBI" id="CHEBI:29105"/>
        <label>2</label>
    </ligand>
</feature>
<organism evidence="9 10">
    <name type="scientific">Nesterenkonia salmonea</name>
    <dbReference type="NCBI Taxonomy" id="1804987"/>
    <lineage>
        <taxon>Bacteria</taxon>
        <taxon>Bacillati</taxon>
        <taxon>Actinomycetota</taxon>
        <taxon>Actinomycetes</taxon>
        <taxon>Micrococcales</taxon>
        <taxon>Micrococcaceae</taxon>
        <taxon>Nesterenkonia</taxon>
    </lineage>
</organism>
<dbReference type="PANTHER" id="PTHR43668">
    <property type="entry name" value="ALLANTOINASE"/>
    <property type="match status" value="1"/>
</dbReference>
<evidence type="ECO:0000259" key="8">
    <source>
        <dbReference type="Pfam" id="PF12890"/>
    </source>
</evidence>
<dbReference type="AlphaFoldDB" id="A0A5R9BEN3"/>
<comment type="similarity">
    <text evidence="2 6">Belongs to the metallo-dependent hydrolases superfamily. DHOase family. Class I DHOase subfamily.</text>
</comment>
<keyword evidence="3 6" id="KW-0479">Metal-binding</keyword>
<feature type="binding site" evidence="6">
    <location>
        <position position="62"/>
    </location>
    <ligand>
        <name>Zn(2+)</name>
        <dbReference type="ChEBI" id="CHEBI:29105"/>
        <label>1</label>
    </ligand>
</feature>
<dbReference type="UniPathway" id="UPA00070">
    <property type="reaction ID" value="UER00117"/>
</dbReference>
<dbReference type="PANTHER" id="PTHR43668:SF2">
    <property type="entry name" value="ALLANTOINASE"/>
    <property type="match status" value="1"/>
</dbReference>
<feature type="binding site" evidence="6">
    <location>
        <begin position="62"/>
        <end position="64"/>
    </location>
    <ligand>
        <name>substrate</name>
    </ligand>
</feature>
<name>A0A5R9BEN3_9MICC</name>
<comment type="pathway">
    <text evidence="6">Pyrimidine metabolism; UMP biosynthesis via de novo pathway; (S)-dihydroorotate from bicarbonate: step 3/3.</text>
</comment>
<dbReference type="GO" id="GO:0044205">
    <property type="term" value="P:'de novo' UMP biosynthetic process"/>
    <property type="evidence" value="ECO:0007669"/>
    <property type="project" value="UniProtKB-UniRule"/>
</dbReference>